<organism evidence="1 2">
    <name type="scientific">Lupinus luteus</name>
    <name type="common">European yellow lupine</name>
    <dbReference type="NCBI Taxonomy" id="3873"/>
    <lineage>
        <taxon>Eukaryota</taxon>
        <taxon>Viridiplantae</taxon>
        <taxon>Streptophyta</taxon>
        <taxon>Embryophyta</taxon>
        <taxon>Tracheophyta</taxon>
        <taxon>Spermatophyta</taxon>
        <taxon>Magnoliopsida</taxon>
        <taxon>eudicotyledons</taxon>
        <taxon>Gunneridae</taxon>
        <taxon>Pentapetalae</taxon>
        <taxon>rosids</taxon>
        <taxon>fabids</taxon>
        <taxon>Fabales</taxon>
        <taxon>Fabaceae</taxon>
        <taxon>Papilionoideae</taxon>
        <taxon>50 kb inversion clade</taxon>
        <taxon>genistoids sensu lato</taxon>
        <taxon>core genistoids</taxon>
        <taxon>Genisteae</taxon>
        <taxon>Lupinus</taxon>
    </lineage>
</organism>
<sequence length="51" mass="6282">MDFVGFFNRNDVWKNHYKIMYSFYLMKVPFKLSFAESVVIKNSEYKRKVVH</sequence>
<evidence type="ECO:0000313" key="1">
    <source>
        <dbReference type="EMBL" id="CAL0334491.1"/>
    </source>
</evidence>
<evidence type="ECO:0000313" key="2">
    <source>
        <dbReference type="Proteomes" id="UP001497480"/>
    </source>
</evidence>
<dbReference type="Proteomes" id="UP001497480">
    <property type="component" value="Unassembled WGS sequence"/>
</dbReference>
<reference evidence="1 2" key="1">
    <citation type="submission" date="2024-03" db="EMBL/GenBank/DDBJ databases">
        <authorList>
            <person name="Martinez-Hernandez J."/>
        </authorList>
    </citation>
    <scope>NUCLEOTIDE SEQUENCE [LARGE SCALE GENOMIC DNA]</scope>
</reference>
<comment type="caution">
    <text evidence="1">The sequence shown here is derived from an EMBL/GenBank/DDBJ whole genome shotgun (WGS) entry which is preliminary data.</text>
</comment>
<proteinExistence type="predicted"/>
<dbReference type="AlphaFoldDB" id="A0AAV1YKD0"/>
<keyword evidence="2" id="KW-1185">Reference proteome</keyword>
<name>A0AAV1YKD0_LUPLU</name>
<dbReference type="EMBL" id="CAXHTB010000026">
    <property type="protein sequence ID" value="CAL0334491.1"/>
    <property type="molecule type" value="Genomic_DNA"/>
</dbReference>
<accession>A0AAV1YKD0</accession>
<protein>
    <submittedName>
        <fullName evidence="1">Uncharacterized protein</fullName>
    </submittedName>
</protein>
<gene>
    <name evidence="1" type="ORF">LLUT_LOCUS35551</name>
</gene>